<evidence type="ECO:0000313" key="2">
    <source>
        <dbReference type="EMBL" id="KAG5978589.1"/>
    </source>
</evidence>
<dbReference type="Proteomes" id="UP000784919">
    <property type="component" value="Unassembled WGS sequence"/>
</dbReference>
<feature type="chain" id="PRO_5040501709" evidence="1">
    <location>
        <begin position="24"/>
        <end position="94"/>
    </location>
</feature>
<reference evidence="2" key="1">
    <citation type="journal article" date="2020" name="bioRxiv">
        <title>Whole genome comparisons of ergot fungi reveals the divergence and evolution of species within the genus Claviceps are the result of varying mechanisms driving genome evolution and host range expansion.</title>
        <authorList>
            <person name="Wyka S.A."/>
            <person name="Mondo S.J."/>
            <person name="Liu M."/>
            <person name="Dettman J."/>
            <person name="Nalam V."/>
            <person name="Broders K.D."/>
        </authorList>
    </citation>
    <scope>NUCLEOTIDE SEQUENCE</scope>
    <source>
        <strain evidence="2">CCC 1102</strain>
    </source>
</reference>
<keyword evidence="1" id="KW-0732">Signal</keyword>
<protein>
    <submittedName>
        <fullName evidence="2">Uncharacterized protein</fullName>
    </submittedName>
</protein>
<evidence type="ECO:0000256" key="1">
    <source>
        <dbReference type="SAM" id="SignalP"/>
    </source>
</evidence>
<dbReference type="AlphaFoldDB" id="A0A9P7SSG8"/>
<comment type="caution">
    <text evidence="2">The sequence shown here is derived from an EMBL/GenBank/DDBJ whole genome shotgun (WGS) entry which is preliminary data.</text>
</comment>
<accession>A0A9P7SSG8</accession>
<name>A0A9P7SSG8_9HYPO</name>
<proteinExistence type="predicted"/>
<dbReference type="EMBL" id="SRPS01000001">
    <property type="protein sequence ID" value="KAG5978589.1"/>
    <property type="molecule type" value="Genomic_DNA"/>
</dbReference>
<feature type="signal peptide" evidence="1">
    <location>
        <begin position="1"/>
        <end position="23"/>
    </location>
</feature>
<sequence>MVVIKSLMIAVIVAIAPVAQAGACKPGLSYCYNTLVDYDYDAAKLKQAADLMNLPADKLKKTKYRCNKDGSVTGIMVCGKLCIDAGRGNNDFCF</sequence>
<dbReference type="OrthoDB" id="4946718at2759"/>
<evidence type="ECO:0000313" key="3">
    <source>
        <dbReference type="Proteomes" id="UP000784919"/>
    </source>
</evidence>
<gene>
    <name evidence="2" type="ORF">E4U56_000024</name>
</gene>
<organism evidence="2 3">
    <name type="scientific">Claviceps arundinis</name>
    <dbReference type="NCBI Taxonomy" id="1623583"/>
    <lineage>
        <taxon>Eukaryota</taxon>
        <taxon>Fungi</taxon>
        <taxon>Dikarya</taxon>
        <taxon>Ascomycota</taxon>
        <taxon>Pezizomycotina</taxon>
        <taxon>Sordariomycetes</taxon>
        <taxon>Hypocreomycetidae</taxon>
        <taxon>Hypocreales</taxon>
        <taxon>Clavicipitaceae</taxon>
        <taxon>Claviceps</taxon>
    </lineage>
</organism>